<comment type="caution">
    <text evidence="2">The sequence shown here is derived from an EMBL/GenBank/DDBJ whole genome shotgun (WGS) entry which is preliminary data.</text>
</comment>
<dbReference type="Gene3D" id="2.40.320.10">
    <property type="entry name" value="Hypothetical Protein Pfu-838710-001"/>
    <property type="match status" value="1"/>
</dbReference>
<dbReference type="Proteomes" id="UP001254848">
    <property type="component" value="Unassembled WGS sequence"/>
</dbReference>
<dbReference type="InterPro" id="IPR012042">
    <property type="entry name" value="NeuTTM/CthTTM-like"/>
</dbReference>
<dbReference type="PANTHER" id="PTHR40114:SF1">
    <property type="entry name" value="SLR0698 PROTEIN"/>
    <property type="match status" value="1"/>
</dbReference>
<dbReference type="Pfam" id="PF01928">
    <property type="entry name" value="CYTH"/>
    <property type="match status" value="1"/>
</dbReference>
<dbReference type="CDD" id="cd07891">
    <property type="entry name" value="CYTH-like_CthTTM-like_1"/>
    <property type="match status" value="1"/>
</dbReference>
<feature type="domain" description="CYTH" evidence="1">
    <location>
        <begin position="2"/>
        <end position="148"/>
    </location>
</feature>
<name>A0ABU3NSQ3_9FIRM</name>
<dbReference type="SMART" id="SM01118">
    <property type="entry name" value="CYTH"/>
    <property type="match status" value="1"/>
</dbReference>
<accession>A0ABU3NSQ3</accession>
<gene>
    <name evidence="2" type="ORF">Q4T40_01115</name>
</gene>
<dbReference type="PIRSF" id="PIRSF016487">
    <property type="entry name" value="CYTH_UCP016487"/>
    <property type="match status" value="1"/>
</dbReference>
<dbReference type="RefSeq" id="WP_413778416.1">
    <property type="nucleotide sequence ID" value="NZ_JAUOZS010000001.1"/>
</dbReference>
<dbReference type="PANTHER" id="PTHR40114">
    <property type="entry name" value="SLR0698 PROTEIN"/>
    <property type="match status" value="1"/>
</dbReference>
<dbReference type="SUPFAM" id="SSF55154">
    <property type="entry name" value="CYTH-like phosphatases"/>
    <property type="match status" value="1"/>
</dbReference>
<dbReference type="EMBL" id="JAUOZS010000001">
    <property type="protein sequence ID" value="MDT8899849.1"/>
    <property type="molecule type" value="Genomic_DNA"/>
</dbReference>
<protein>
    <submittedName>
        <fullName evidence="2">CYTH domain-containing protein</fullName>
    </submittedName>
</protein>
<dbReference type="InterPro" id="IPR023577">
    <property type="entry name" value="CYTH_domain"/>
</dbReference>
<keyword evidence="3" id="KW-1185">Reference proteome</keyword>
<reference evidence="2 3" key="1">
    <citation type="submission" date="2023-07" db="EMBL/GenBank/DDBJ databases">
        <title>The novel representative of Negativicutes class, Anaeroselena agilis gen. nov. sp. nov.</title>
        <authorList>
            <person name="Prokofeva M.I."/>
            <person name="Elcheninov A.G."/>
            <person name="Klyukina A."/>
            <person name="Kublanov I.V."/>
            <person name="Frolov E.N."/>
            <person name="Podosokorskaya O.A."/>
        </authorList>
    </citation>
    <scope>NUCLEOTIDE SEQUENCE [LARGE SCALE GENOMIC DNA]</scope>
    <source>
        <strain evidence="2 3">4137-cl</strain>
    </source>
</reference>
<evidence type="ECO:0000313" key="2">
    <source>
        <dbReference type="EMBL" id="MDT8899849.1"/>
    </source>
</evidence>
<evidence type="ECO:0000313" key="3">
    <source>
        <dbReference type="Proteomes" id="UP001254848"/>
    </source>
</evidence>
<sequence length="157" mass="17781">MAKEIERKYLVKPGAWTPSAGGTTIRQGYLSSVKERVVRVRTKGTKAFLTIKGLTTGISRSEFEYEIPVQDADLLLTNLCEQPLIEKIRHKEVYMGHTWEIDVFFGANDGLTVAEVELTDEKEKLVLPTWVGEEVSSDPRYFNSNLIANPYSKWGNK</sequence>
<dbReference type="PROSITE" id="PS51707">
    <property type="entry name" value="CYTH"/>
    <property type="match status" value="1"/>
</dbReference>
<organism evidence="2 3">
    <name type="scientific">Anaeroselena agilis</name>
    <dbReference type="NCBI Taxonomy" id="3063788"/>
    <lineage>
        <taxon>Bacteria</taxon>
        <taxon>Bacillati</taxon>
        <taxon>Bacillota</taxon>
        <taxon>Negativicutes</taxon>
        <taxon>Acetonemataceae</taxon>
        <taxon>Anaeroselena</taxon>
    </lineage>
</organism>
<evidence type="ECO:0000259" key="1">
    <source>
        <dbReference type="PROSITE" id="PS51707"/>
    </source>
</evidence>
<dbReference type="InterPro" id="IPR033469">
    <property type="entry name" value="CYTH-like_dom_sf"/>
</dbReference>
<proteinExistence type="predicted"/>